<proteinExistence type="predicted"/>
<organism evidence="3 4">
    <name type="scientific">Bosea minatitlanensis</name>
    <dbReference type="NCBI Taxonomy" id="128782"/>
    <lineage>
        <taxon>Bacteria</taxon>
        <taxon>Pseudomonadati</taxon>
        <taxon>Pseudomonadota</taxon>
        <taxon>Alphaproteobacteria</taxon>
        <taxon>Hyphomicrobiales</taxon>
        <taxon>Boseaceae</taxon>
        <taxon>Bosea</taxon>
    </lineage>
</organism>
<evidence type="ECO:0000313" key="3">
    <source>
        <dbReference type="EMBL" id="MFC5292317.1"/>
    </source>
</evidence>
<dbReference type="InterPro" id="IPR036086">
    <property type="entry name" value="ParB/Sulfiredoxin_sf"/>
</dbReference>
<dbReference type="Gene3D" id="3.90.1530.30">
    <property type="match status" value="1"/>
</dbReference>
<gene>
    <name evidence="3" type="ORF">ACFPK2_04850</name>
</gene>
<comment type="caution">
    <text evidence="3">The sequence shown here is derived from an EMBL/GenBank/DDBJ whole genome shotgun (WGS) entry which is preliminary data.</text>
</comment>
<dbReference type="InterPro" id="IPR003115">
    <property type="entry name" value="ParB_N"/>
</dbReference>
<dbReference type="PANTHER" id="PTHR33375:SF1">
    <property type="entry name" value="CHROMOSOME-PARTITIONING PROTEIN PARB-RELATED"/>
    <property type="match status" value="1"/>
</dbReference>
<evidence type="ECO:0000259" key="2">
    <source>
        <dbReference type="SMART" id="SM00470"/>
    </source>
</evidence>
<evidence type="ECO:0000313" key="4">
    <source>
        <dbReference type="Proteomes" id="UP001595976"/>
    </source>
</evidence>
<dbReference type="SMART" id="SM00470">
    <property type="entry name" value="ParB"/>
    <property type="match status" value="1"/>
</dbReference>
<feature type="chain" id="PRO_5045849763" evidence="1">
    <location>
        <begin position="17"/>
        <end position="293"/>
    </location>
</feature>
<dbReference type="EMBL" id="JBHSLI010000001">
    <property type="protein sequence ID" value="MFC5292317.1"/>
    <property type="molecule type" value="Genomic_DNA"/>
</dbReference>
<reference evidence="4" key="1">
    <citation type="journal article" date="2019" name="Int. J. Syst. Evol. Microbiol.">
        <title>The Global Catalogue of Microorganisms (GCM) 10K type strain sequencing project: providing services to taxonomists for standard genome sequencing and annotation.</title>
        <authorList>
            <consortium name="The Broad Institute Genomics Platform"/>
            <consortium name="The Broad Institute Genome Sequencing Center for Infectious Disease"/>
            <person name="Wu L."/>
            <person name="Ma J."/>
        </authorList>
    </citation>
    <scope>NUCLEOTIDE SEQUENCE [LARGE SCALE GENOMIC DNA]</scope>
    <source>
        <strain evidence="4">CGMCC 1.15643</strain>
    </source>
</reference>
<name>A0ABW0EYG2_9HYPH</name>
<dbReference type="SUPFAM" id="SSF109709">
    <property type="entry name" value="KorB DNA-binding domain-like"/>
    <property type="match status" value="1"/>
</dbReference>
<dbReference type="Proteomes" id="UP001595976">
    <property type="component" value="Unassembled WGS sequence"/>
</dbReference>
<protein>
    <submittedName>
        <fullName evidence="3">ParB/RepB/Spo0J family partition protein</fullName>
    </submittedName>
</protein>
<dbReference type="RefSeq" id="WP_260347620.1">
    <property type="nucleotide sequence ID" value="NZ_JAOAOS010000001.1"/>
</dbReference>
<dbReference type="InterPro" id="IPR050336">
    <property type="entry name" value="Chromosome_partition/occlusion"/>
</dbReference>
<keyword evidence="4" id="KW-1185">Reference proteome</keyword>
<feature type="domain" description="ParB-like N-terminal" evidence="2">
    <location>
        <begin position="14"/>
        <end position="103"/>
    </location>
</feature>
<dbReference type="PANTHER" id="PTHR33375">
    <property type="entry name" value="CHROMOSOME-PARTITIONING PROTEIN PARB-RELATED"/>
    <property type="match status" value="1"/>
</dbReference>
<sequence>MSLLATLTAGSPVFLAAVAAIDATGRLRPVDEAHAQLIATSMNESGLIQPVVVRIDASGNGLKLVVGGHRLRGANILSWEEIPAILIECSDDEARQIEIDENLARKELTALERAEFLAERKRVYETLHPEAAHGKAKKPKTEKGKVANLATFARFSKDAANSTGLSERTIRRACELAGRLSPDAIAAIRGTKVADNQAQLQALAELEPEQQKIVAGLIAAKAAGNVAKARIVAGFVPEGGAVREADRPLARIEPMLMRMSVADLTTLIAMAQAQIAAKTPPAKPAGAKKGGAA</sequence>
<dbReference type="SUPFAM" id="SSF110849">
    <property type="entry name" value="ParB/Sulfiredoxin"/>
    <property type="match status" value="1"/>
</dbReference>
<accession>A0ABW0EYG2</accession>
<dbReference type="Gene3D" id="1.10.10.2830">
    <property type="match status" value="1"/>
</dbReference>
<evidence type="ECO:0000256" key="1">
    <source>
        <dbReference type="SAM" id="SignalP"/>
    </source>
</evidence>
<keyword evidence="1" id="KW-0732">Signal</keyword>
<feature type="signal peptide" evidence="1">
    <location>
        <begin position="1"/>
        <end position="16"/>
    </location>
</feature>
<dbReference type="Pfam" id="PF02195">
    <property type="entry name" value="ParB_N"/>
    <property type="match status" value="1"/>
</dbReference>